<accession>A0A7J0ESL7</accession>
<evidence type="ECO:0000313" key="2">
    <source>
        <dbReference type="Proteomes" id="UP000585474"/>
    </source>
</evidence>
<gene>
    <name evidence="1" type="ORF">Acr_06g0013980</name>
</gene>
<sequence length="102" mass="11700">MDYRYKVNSVIPCTEAQYPCTLALLEWRSPSSYRYRAKLGEPPRQNLEQSLPKIVTIQAKAIVTSEISLFSKIRIITALELGRQPMATAGRWQSREISGDRR</sequence>
<proteinExistence type="predicted"/>
<name>A0A7J0ESL7_9ERIC</name>
<evidence type="ECO:0000313" key="1">
    <source>
        <dbReference type="EMBL" id="GFY89458.1"/>
    </source>
</evidence>
<dbReference type="Proteomes" id="UP000585474">
    <property type="component" value="Unassembled WGS sequence"/>
</dbReference>
<organism evidence="1 2">
    <name type="scientific">Actinidia rufa</name>
    <dbReference type="NCBI Taxonomy" id="165716"/>
    <lineage>
        <taxon>Eukaryota</taxon>
        <taxon>Viridiplantae</taxon>
        <taxon>Streptophyta</taxon>
        <taxon>Embryophyta</taxon>
        <taxon>Tracheophyta</taxon>
        <taxon>Spermatophyta</taxon>
        <taxon>Magnoliopsida</taxon>
        <taxon>eudicotyledons</taxon>
        <taxon>Gunneridae</taxon>
        <taxon>Pentapetalae</taxon>
        <taxon>asterids</taxon>
        <taxon>Ericales</taxon>
        <taxon>Actinidiaceae</taxon>
        <taxon>Actinidia</taxon>
    </lineage>
</organism>
<dbReference type="AlphaFoldDB" id="A0A7J0ESL7"/>
<protein>
    <submittedName>
        <fullName evidence="1">Uncharacterized protein</fullName>
    </submittedName>
</protein>
<comment type="caution">
    <text evidence="1">The sequence shown here is derived from an EMBL/GenBank/DDBJ whole genome shotgun (WGS) entry which is preliminary data.</text>
</comment>
<keyword evidence="2" id="KW-1185">Reference proteome</keyword>
<reference evidence="1 2" key="1">
    <citation type="submission" date="2019-07" db="EMBL/GenBank/DDBJ databases">
        <title>De Novo Assembly of kiwifruit Actinidia rufa.</title>
        <authorList>
            <person name="Sugita-Konishi S."/>
            <person name="Sato K."/>
            <person name="Mori E."/>
            <person name="Abe Y."/>
            <person name="Kisaki G."/>
            <person name="Hamano K."/>
            <person name="Suezawa K."/>
            <person name="Otani M."/>
            <person name="Fukuda T."/>
            <person name="Manabe T."/>
            <person name="Gomi K."/>
            <person name="Tabuchi M."/>
            <person name="Akimitsu K."/>
            <person name="Kataoka I."/>
        </authorList>
    </citation>
    <scope>NUCLEOTIDE SEQUENCE [LARGE SCALE GENOMIC DNA]</scope>
    <source>
        <strain evidence="2">cv. Fuchu</strain>
    </source>
</reference>
<dbReference type="EMBL" id="BJWL01000006">
    <property type="protein sequence ID" value="GFY89458.1"/>
    <property type="molecule type" value="Genomic_DNA"/>
</dbReference>